<organism evidence="1 2">
    <name type="scientific">Hyphomonas jannaschiana VP2</name>
    <dbReference type="NCBI Taxonomy" id="1280952"/>
    <lineage>
        <taxon>Bacteria</taxon>
        <taxon>Pseudomonadati</taxon>
        <taxon>Pseudomonadota</taxon>
        <taxon>Alphaproteobacteria</taxon>
        <taxon>Hyphomonadales</taxon>
        <taxon>Hyphomonadaceae</taxon>
        <taxon>Hyphomonas</taxon>
    </lineage>
</organism>
<evidence type="ECO:0000313" key="2">
    <source>
        <dbReference type="Proteomes" id="UP000024816"/>
    </source>
</evidence>
<dbReference type="eggNOG" id="ENOG5031A00">
    <property type="taxonomic scope" value="Bacteria"/>
</dbReference>
<evidence type="ECO:0000313" key="1">
    <source>
        <dbReference type="EMBL" id="KCZ90160.1"/>
    </source>
</evidence>
<protein>
    <submittedName>
        <fullName evidence="1">Uncharacterized protein</fullName>
    </submittedName>
</protein>
<gene>
    <name evidence="1" type="ORF">HJA_02996</name>
</gene>
<reference evidence="1 2" key="1">
    <citation type="journal article" date="2014" name="Antonie Van Leeuwenhoek">
        <title>Hyphomonas beringensis sp. nov. and Hyphomonas chukchiensis sp. nov., isolated from surface seawater of the Bering Sea and Chukchi Sea.</title>
        <authorList>
            <person name="Li C."/>
            <person name="Lai Q."/>
            <person name="Li G."/>
            <person name="Dong C."/>
            <person name="Wang J."/>
            <person name="Liao Y."/>
            <person name="Shao Z."/>
        </authorList>
    </citation>
    <scope>NUCLEOTIDE SEQUENCE [LARGE SCALE GENOMIC DNA]</scope>
    <source>
        <strain evidence="1 2">VP2</strain>
    </source>
</reference>
<proteinExistence type="predicted"/>
<comment type="caution">
    <text evidence="1">The sequence shown here is derived from an EMBL/GenBank/DDBJ whole genome shotgun (WGS) entry which is preliminary data.</text>
</comment>
<dbReference type="Proteomes" id="UP000024816">
    <property type="component" value="Unassembled WGS sequence"/>
</dbReference>
<dbReference type="EMBL" id="ARYJ01000002">
    <property type="protein sequence ID" value="KCZ90160.1"/>
    <property type="molecule type" value="Genomic_DNA"/>
</dbReference>
<name>A0A059FHN3_9PROT</name>
<dbReference type="PATRIC" id="fig|1280952.3.peg.601"/>
<dbReference type="AlphaFoldDB" id="A0A059FHN3"/>
<accession>A0A059FHN3</accession>
<keyword evidence="2" id="KW-1185">Reference proteome</keyword>
<sequence length="226" mass="24591">MRGICIGALVAAGSAEAGPWSQQPGDIYARSNVSFEQLDGEDGWRGDAYGEYGLGRGWMITGKVETVRYDGGTADADSYRISARKQLWSNDKGWSLGVEGAALRGTTLAGVFGCDGYGGEARASVGRSGVYKARNYYFFADAAWIHQEGGCDRQRFEFGYGTDLGGNFFSTEQIWLEYGSQSADSIKTETQLGYHFPLADVSIGYREELGGEFDEQAILLAVTVRR</sequence>